<comment type="caution">
    <text evidence="4">The sequence shown here is derived from an EMBL/GenBank/DDBJ whole genome shotgun (WGS) entry which is preliminary data.</text>
</comment>
<dbReference type="Pfam" id="PF09261">
    <property type="entry name" value="Alpha-mann_mid"/>
    <property type="match status" value="1"/>
</dbReference>
<dbReference type="PANTHER" id="PTHR46017:SF1">
    <property type="entry name" value="ALPHA-MANNOSIDASE 2C1"/>
    <property type="match status" value="1"/>
</dbReference>
<dbReference type="InterPro" id="IPR028995">
    <property type="entry name" value="Glyco_hydro_57/38_cen_sf"/>
</dbReference>
<dbReference type="Pfam" id="PF07748">
    <property type="entry name" value="Glyco_hydro_38C"/>
    <property type="match status" value="1"/>
</dbReference>
<sequence length="530" mass="59456">MRSVGEGDGGGGTLRSDLELAKREADLQGLPRNTWSSVSSAMQQIFADTSRLPVYKGELYLELHRGTYTSQAKLKWWNRRLEGLLHGYEYLTSVLFCRGDDVQALRASLSEAWKAVLVNQFHDILPGSSIQKVNEEALASYEKAFALLEKAFAPYQGDYLLNTNGFVLPLGDGTALAAFEAGKQSKSKPSQTVAPSSQVRTEWATLALDGMGSITSLLLGEGERELVEEGRALNSLTIGEDYPVFWDAWDIESDSLEKQIRLKSLRETERVEDEQRLFITYQAQIGLHSSLKQKMTIHKKHRRIDFVTEVDWKERHTLLRAEFPTSIRCDQALFDVPFGYIRRETHTNTSLERAKFEVPAHKFAALEDRSILFALASDSKYGYGAHAGELSISLLRSPSAPDSEADLGVHTFTYSLIVGNDLGCVYEQASGLNNPPLAVKERFEPLVKVEEKQFAVETVKISEDGQDLVIRIREWLGIGGKATLSFCAHLDAHSLKLANMLEEVIAQEKKCLFRPFEVQTYRIKVRTLSQ</sequence>
<dbReference type="AlphaFoldDB" id="A0A645ACZ6"/>
<dbReference type="GO" id="GO:0030246">
    <property type="term" value="F:carbohydrate binding"/>
    <property type="evidence" value="ECO:0007669"/>
    <property type="project" value="InterPro"/>
</dbReference>
<dbReference type="GO" id="GO:0046872">
    <property type="term" value="F:metal ion binding"/>
    <property type="evidence" value="ECO:0007669"/>
    <property type="project" value="UniProtKB-KW"/>
</dbReference>
<organism evidence="4">
    <name type="scientific">bioreactor metagenome</name>
    <dbReference type="NCBI Taxonomy" id="1076179"/>
    <lineage>
        <taxon>unclassified sequences</taxon>
        <taxon>metagenomes</taxon>
        <taxon>ecological metagenomes</taxon>
    </lineage>
</organism>
<protein>
    <recommendedName>
        <fullName evidence="3">Glycoside hydrolase family 38 central domain-containing protein</fullName>
    </recommendedName>
</protein>
<dbReference type="FunFam" id="1.20.1270.50:FF:000004">
    <property type="entry name" value="alpha-mannosidase 2C1 isoform X1"/>
    <property type="match status" value="1"/>
</dbReference>
<dbReference type="Gene3D" id="2.70.98.30">
    <property type="entry name" value="Golgi alpha-mannosidase II, domain 4"/>
    <property type="match status" value="1"/>
</dbReference>
<dbReference type="GO" id="GO:0009313">
    <property type="term" value="P:oligosaccharide catabolic process"/>
    <property type="evidence" value="ECO:0007669"/>
    <property type="project" value="TreeGrafter"/>
</dbReference>
<dbReference type="SUPFAM" id="SSF88688">
    <property type="entry name" value="Families 57/38 glycoside transferase middle domain"/>
    <property type="match status" value="1"/>
</dbReference>
<evidence type="ECO:0000259" key="3">
    <source>
        <dbReference type="SMART" id="SM00872"/>
    </source>
</evidence>
<proteinExistence type="predicted"/>
<dbReference type="Gene3D" id="2.60.40.2220">
    <property type="match status" value="1"/>
</dbReference>
<dbReference type="PANTHER" id="PTHR46017">
    <property type="entry name" value="ALPHA-MANNOSIDASE 2C1"/>
    <property type="match status" value="1"/>
</dbReference>
<keyword evidence="2" id="KW-0378">Hydrolase</keyword>
<dbReference type="GO" id="GO:0004559">
    <property type="term" value="F:alpha-mannosidase activity"/>
    <property type="evidence" value="ECO:0007669"/>
    <property type="project" value="InterPro"/>
</dbReference>
<accession>A0A645ACZ6</accession>
<feature type="domain" description="Glycoside hydrolase family 38 central" evidence="3">
    <location>
        <begin position="62"/>
        <end position="141"/>
    </location>
</feature>
<dbReference type="Gene3D" id="1.20.1270.50">
    <property type="entry name" value="Glycoside hydrolase family 38, central domain"/>
    <property type="match status" value="1"/>
</dbReference>
<name>A0A645ACZ6_9ZZZZ</name>
<gene>
    <name evidence="4" type="ORF">SDC9_97776</name>
</gene>
<evidence type="ECO:0000256" key="1">
    <source>
        <dbReference type="ARBA" id="ARBA00022723"/>
    </source>
</evidence>
<dbReference type="InterPro" id="IPR041147">
    <property type="entry name" value="GH38_C"/>
</dbReference>
<reference evidence="4" key="1">
    <citation type="submission" date="2019-08" db="EMBL/GenBank/DDBJ databases">
        <authorList>
            <person name="Kucharzyk K."/>
            <person name="Murdoch R.W."/>
            <person name="Higgins S."/>
            <person name="Loffler F."/>
        </authorList>
    </citation>
    <scope>NUCLEOTIDE SEQUENCE</scope>
</reference>
<dbReference type="InterPro" id="IPR011013">
    <property type="entry name" value="Gal_mutarotase_sf_dom"/>
</dbReference>
<dbReference type="SMART" id="SM00872">
    <property type="entry name" value="Alpha-mann_mid"/>
    <property type="match status" value="1"/>
</dbReference>
<evidence type="ECO:0000256" key="2">
    <source>
        <dbReference type="ARBA" id="ARBA00022801"/>
    </source>
</evidence>
<dbReference type="InterPro" id="IPR011682">
    <property type="entry name" value="Glyco_hydro_38_C"/>
</dbReference>
<dbReference type="Pfam" id="PF17677">
    <property type="entry name" value="Glyco_hydro38C2"/>
    <property type="match status" value="1"/>
</dbReference>
<keyword evidence="1" id="KW-0479">Metal-binding</keyword>
<evidence type="ECO:0000313" key="4">
    <source>
        <dbReference type="EMBL" id="MPM51030.1"/>
    </source>
</evidence>
<dbReference type="InterPro" id="IPR037094">
    <property type="entry name" value="Glyco_hydro_38_cen_sf"/>
</dbReference>
<dbReference type="EMBL" id="VSSQ01013230">
    <property type="protein sequence ID" value="MPM51030.1"/>
    <property type="molecule type" value="Genomic_DNA"/>
</dbReference>
<dbReference type="GO" id="GO:0006013">
    <property type="term" value="P:mannose metabolic process"/>
    <property type="evidence" value="ECO:0007669"/>
    <property type="project" value="InterPro"/>
</dbReference>
<dbReference type="SUPFAM" id="SSF74650">
    <property type="entry name" value="Galactose mutarotase-like"/>
    <property type="match status" value="1"/>
</dbReference>
<dbReference type="InterPro" id="IPR015341">
    <property type="entry name" value="Glyco_hydro_38_cen"/>
</dbReference>